<sequence>MSEDGSREDVLRSWNFGLHSEAYKVLAGRVYGGGGEVGVRSLGEMERENDLRVARMVAEGGGTWGECRDGYLGLVEKVDEVMGVEGESNYLLAKISACKHGAVYCELQRLITCEPDPGSLSPLALALFRRWEGEGGGGLEALPEEGTGWGGAEVVKEYERGWRRGWEIIKNMGNGGVGDETAKKCGEGGEDYLLVKRGLEGGEVDGEEIYKVVRRCASTSKAYKNLEGCARIVLGDRGGACRAFEEAVAYEESLTGVSRDNHRLTVAAWNVACCRGGGEGMELGLWCMGRIKEEGWSREAEGRVWNWGAGAGEWGRVKHIDGMGWGKFMESGEAEGGWIEDYKKAKEGFGKEGWGEIVKTLKERLEAEGKVEASRVVGGWEGVGLMMEGKVKEGVAALEKAADREGGYINIANLTIALMKCNWKSRAVGVWLTYRGLGRAFKEGKIEAIKRGKEKAVQRVVGGGEKEKEVGRLDVVICTEAEVILKNMKKSKKMRRS</sequence>
<evidence type="ECO:0000313" key="2">
    <source>
        <dbReference type="Proteomes" id="UP001165065"/>
    </source>
</evidence>
<proteinExistence type="predicted"/>
<gene>
    <name evidence="1" type="ORF">TrCOL_g9906</name>
</gene>
<evidence type="ECO:0000313" key="1">
    <source>
        <dbReference type="EMBL" id="GMI32851.1"/>
    </source>
</evidence>
<dbReference type="EMBL" id="BRYA01000023">
    <property type="protein sequence ID" value="GMI32851.1"/>
    <property type="molecule type" value="Genomic_DNA"/>
</dbReference>
<comment type="caution">
    <text evidence="1">The sequence shown here is derived from an EMBL/GenBank/DDBJ whole genome shotgun (WGS) entry which is preliminary data.</text>
</comment>
<organism evidence="1 2">
    <name type="scientific">Triparma columacea</name>
    <dbReference type="NCBI Taxonomy" id="722753"/>
    <lineage>
        <taxon>Eukaryota</taxon>
        <taxon>Sar</taxon>
        <taxon>Stramenopiles</taxon>
        <taxon>Ochrophyta</taxon>
        <taxon>Bolidophyceae</taxon>
        <taxon>Parmales</taxon>
        <taxon>Triparmaceae</taxon>
        <taxon>Triparma</taxon>
    </lineage>
</organism>
<accession>A0A9W7L507</accession>
<name>A0A9W7L507_9STRA</name>
<protein>
    <submittedName>
        <fullName evidence="1">Uncharacterized protein</fullName>
    </submittedName>
</protein>
<keyword evidence="2" id="KW-1185">Reference proteome</keyword>
<dbReference type="OrthoDB" id="10463578at2759"/>
<dbReference type="Proteomes" id="UP001165065">
    <property type="component" value="Unassembled WGS sequence"/>
</dbReference>
<reference evidence="2" key="1">
    <citation type="journal article" date="2023" name="Commun. Biol.">
        <title>Genome analysis of Parmales, the sister group of diatoms, reveals the evolutionary specialization of diatoms from phago-mixotrophs to photoautotrophs.</title>
        <authorList>
            <person name="Ban H."/>
            <person name="Sato S."/>
            <person name="Yoshikawa S."/>
            <person name="Yamada K."/>
            <person name="Nakamura Y."/>
            <person name="Ichinomiya M."/>
            <person name="Sato N."/>
            <person name="Blanc-Mathieu R."/>
            <person name="Endo H."/>
            <person name="Kuwata A."/>
            <person name="Ogata H."/>
        </authorList>
    </citation>
    <scope>NUCLEOTIDE SEQUENCE [LARGE SCALE GENOMIC DNA]</scope>
</reference>
<dbReference type="AlphaFoldDB" id="A0A9W7L507"/>